<feature type="region of interest" description="Disordered" evidence="1">
    <location>
        <begin position="410"/>
        <end position="449"/>
    </location>
</feature>
<feature type="compositionally biased region" description="Basic and acidic residues" evidence="1">
    <location>
        <begin position="410"/>
        <end position="425"/>
    </location>
</feature>
<comment type="caution">
    <text evidence="2">The sequence shown here is derived from an EMBL/GenBank/DDBJ whole genome shotgun (WGS) entry which is preliminary data.</text>
</comment>
<sequence length="741" mass="81611">MPDERHCQNSPGNDNLTRYALAEGLHTKKRKGFLGGRGNDDEPRRRKSFKQSLTDAIGVKRKRERYDEDEEEVERNGLRAKMHKGISTIFASSKQNGNIGTRRTDLLEESGFVIAAGSSDGDDETHLDLVSREGLSGRQSNRPSNDQVVLANFKDEMQMSGVAALSEHTGSNASCPTRIFRPPVYRRPSSLSTNAPRERFDLNSPYRYKGDVFAGTAQPQSRKGPVYEGPCSVSAAIRSHNGTGPPNTEQSQFCDFSNCKDRPRAVKTYEEYKKAQKKGLTTDDERFWIHYLSQLGIVLTAPRDSVHTEQNVSALERAQAEARTKDRFSMGSVSQALATASAHINDNNAFALSENRHQAFAYSYRASSYSGSFGIPYHETLGYRQALAMYAPSRRRVMLSDEVERIKDSASKSIDKDIATNDKPKSTGRQAGAATNQPAQSSPPRDASISVEQISDASTAAKLDLNNSSYLDRKVNVPSPPQGVATEAFGARGQVPVQKSVLKGSAASFTPAVPARLRPASKRGISHAPDVCSGTSQLNAAAAPFMPAHGPNYVATTREAQQTPGIPAQAQIDSGNWWNQQPPSTYYSETKIHLPNGSLDGTHPSPPRTLHNISPPALTSADSPSFHMANTTTPHQPFPENTPGESILATASSKTPSHTLFDRCLGSAIRWFQHRKANAQRRMLRRKEKLAQRDHERQTEGLLRIALRPRHDSVNSFTPADPGIFYHRDREGQDHWVRQEG</sequence>
<organism evidence="2 3">
    <name type="scientific">Hortaea werneckii</name>
    <name type="common">Black yeast</name>
    <name type="synonym">Cladosporium werneckii</name>
    <dbReference type="NCBI Taxonomy" id="91943"/>
    <lineage>
        <taxon>Eukaryota</taxon>
        <taxon>Fungi</taxon>
        <taxon>Dikarya</taxon>
        <taxon>Ascomycota</taxon>
        <taxon>Pezizomycotina</taxon>
        <taxon>Dothideomycetes</taxon>
        <taxon>Dothideomycetidae</taxon>
        <taxon>Mycosphaerellales</taxon>
        <taxon>Teratosphaeriaceae</taxon>
        <taxon>Hortaea</taxon>
    </lineage>
</organism>
<dbReference type="AlphaFoldDB" id="A0A3M7J0Y2"/>
<proteinExistence type="predicted"/>
<name>A0A3M7J0Y2_HORWE</name>
<feature type="region of interest" description="Disordered" evidence="1">
    <location>
        <begin position="27"/>
        <end position="56"/>
    </location>
</feature>
<accession>A0A3M7J0Y2</accession>
<protein>
    <submittedName>
        <fullName evidence="2">Uncharacterized protein</fullName>
    </submittedName>
</protein>
<feature type="compositionally biased region" description="Polar residues" evidence="1">
    <location>
        <begin position="427"/>
        <end position="443"/>
    </location>
</feature>
<dbReference type="Proteomes" id="UP000281677">
    <property type="component" value="Unassembled WGS sequence"/>
</dbReference>
<dbReference type="OrthoDB" id="3874921at2759"/>
<dbReference type="VEuPathDB" id="FungiDB:BTJ68_08685"/>
<reference evidence="2 3" key="1">
    <citation type="journal article" date="2018" name="BMC Genomics">
        <title>Genomic evidence for intraspecific hybridization in a clonal and extremely halotolerant yeast.</title>
        <authorList>
            <person name="Gostincar C."/>
            <person name="Stajich J.E."/>
            <person name="Zupancic J."/>
            <person name="Zalar P."/>
            <person name="Gunde-Cimerman N."/>
        </authorList>
    </citation>
    <scope>NUCLEOTIDE SEQUENCE [LARGE SCALE GENOMIC DNA]</scope>
    <source>
        <strain evidence="2 3">EXF-120</strain>
    </source>
</reference>
<dbReference type="EMBL" id="QWIT01000098">
    <property type="protein sequence ID" value="RMZ31441.1"/>
    <property type="molecule type" value="Genomic_DNA"/>
</dbReference>
<evidence type="ECO:0000313" key="3">
    <source>
        <dbReference type="Proteomes" id="UP000281677"/>
    </source>
</evidence>
<evidence type="ECO:0000256" key="1">
    <source>
        <dbReference type="SAM" id="MobiDB-lite"/>
    </source>
</evidence>
<gene>
    <name evidence="2" type="ORF">D0859_04443</name>
</gene>
<evidence type="ECO:0000313" key="2">
    <source>
        <dbReference type="EMBL" id="RMZ31441.1"/>
    </source>
</evidence>